<comment type="subcellular location">
    <subcellularLocation>
        <location evidence="1 14">Mitochondrion membrane</location>
        <topology evidence="1 14">Single-pass membrane protein</topology>
    </subcellularLocation>
</comment>
<dbReference type="InterPro" id="IPR001421">
    <property type="entry name" value="ATP8_metazoa"/>
</dbReference>
<dbReference type="GO" id="GO:0015078">
    <property type="term" value="F:proton transmembrane transporter activity"/>
    <property type="evidence" value="ECO:0007669"/>
    <property type="project" value="InterPro"/>
</dbReference>
<dbReference type="GO" id="GO:0015986">
    <property type="term" value="P:proton motive force-driven ATP synthesis"/>
    <property type="evidence" value="ECO:0007669"/>
    <property type="project" value="InterPro"/>
</dbReference>
<evidence type="ECO:0000256" key="12">
    <source>
        <dbReference type="ARBA" id="ARBA00053067"/>
    </source>
</evidence>
<evidence type="ECO:0000256" key="11">
    <source>
        <dbReference type="ARBA" id="ARBA00023310"/>
    </source>
</evidence>
<keyword evidence="9 14" id="KW-0496">Mitochondrion</keyword>
<comment type="subunit">
    <text evidence="13">Component of the ATP synthase complex composed at least of ATP5F1A/subunit alpha, ATP5F1B/subunit beta, ATP5MC1/subunit c (homooctomer), MT-ATP6/subunit a, MT-ATP8/subunit 8, ATP5ME/subunit e, ATP5MF/subunit f, ATP5MG/subunit g, ATP5MK/subunit k, ATP5MJ/subunit j, ATP5F1C/subunit gamma, ATP5F1D/subunit delta, ATP5F1E/subunit epsilon, ATP5PF/subunit F6, ATP5PB/subunit b, ATP5PD/subunit d, ATP5PO/subunit OSCP. ATP synthase complex consists of a soluble F(1) head domain (subunits alpha(3) and beta(3)) - the catalytic core - and a membrane F(0) domain - the membrane proton channel (subunits c, a, 8, e, f, g, k and j). These two domains are linked by a central stalk (subunits gamma, delta, and epsilon) rotating inside the F1 region and a stationary peripheral stalk (subunits F6, b, d, and OSCP).</text>
</comment>
<dbReference type="EMBL" id="LC337232">
    <property type="protein sequence ID" value="BBB33727.1"/>
    <property type="molecule type" value="Genomic_DNA"/>
</dbReference>
<sequence>MPQLNPLPWFMIIISSWVIFLTITPTKVLDHKQPNEFILLDTKEYQNLNWTWTW</sequence>
<keyword evidence="11" id="KW-0066">ATP synthesis</keyword>
<evidence type="ECO:0000256" key="5">
    <source>
        <dbReference type="ARBA" id="ARBA00022692"/>
    </source>
</evidence>
<organism evidence="16">
    <name type="scientific">Pectenocypris sp. MZB 22148</name>
    <dbReference type="NCBI Taxonomy" id="2056120"/>
    <lineage>
        <taxon>Eukaryota</taxon>
        <taxon>Metazoa</taxon>
        <taxon>Chordata</taxon>
        <taxon>Craniata</taxon>
        <taxon>Vertebrata</taxon>
        <taxon>Euteleostomi</taxon>
        <taxon>Actinopterygii</taxon>
        <taxon>Neopterygii</taxon>
        <taxon>Teleostei</taxon>
        <taxon>Ostariophysi</taxon>
        <taxon>Cypriniformes</taxon>
        <taxon>Danionidae</taxon>
        <taxon>Rasborinae</taxon>
        <taxon>Pectenocypris</taxon>
    </lineage>
</organism>
<evidence type="ECO:0000256" key="9">
    <source>
        <dbReference type="ARBA" id="ARBA00023128"/>
    </source>
</evidence>
<evidence type="ECO:0000256" key="14">
    <source>
        <dbReference type="RuleBase" id="RU003661"/>
    </source>
</evidence>
<protein>
    <recommendedName>
        <fullName evidence="14">ATP synthase complex subunit 8</fullName>
    </recommendedName>
</protein>
<dbReference type="GO" id="GO:0031966">
    <property type="term" value="C:mitochondrial membrane"/>
    <property type="evidence" value="ECO:0007669"/>
    <property type="project" value="UniProtKB-SubCell"/>
</dbReference>
<evidence type="ECO:0000256" key="3">
    <source>
        <dbReference type="ARBA" id="ARBA00022448"/>
    </source>
</evidence>
<name>A0A7R6SZH8_9TELE</name>
<keyword evidence="6 14" id="KW-0375">Hydrogen ion transport</keyword>
<evidence type="ECO:0000256" key="4">
    <source>
        <dbReference type="ARBA" id="ARBA00022547"/>
    </source>
</evidence>
<dbReference type="GO" id="GO:0045259">
    <property type="term" value="C:proton-transporting ATP synthase complex"/>
    <property type="evidence" value="ECO:0007669"/>
    <property type="project" value="UniProtKB-KW"/>
</dbReference>
<comment type="function">
    <text evidence="12">Subunit 8, of the mitochondrial membrane ATP synthase complex (F(1)F(0) ATP synthase or Complex V) that produces ATP from ADP in the presence of a proton gradient across the membrane which is generated by electron transport complexes of the respiratory chain. ATP synthase complex consist of a soluble F(1) head domain - the catalytic core - and a membrane F(1) domain - the membrane proton channel. These two domains are linked by a central stalk rotating inside the F(1) region and a stationary peripheral stalk. During catalysis, ATP synthesis in the catalytic domain of F(1) is coupled via a rotary mechanism of the central stalk subunits to proton translocation. In vivo, can only synthesize ATP although its ATP hydrolase activity can be activated artificially in vitro. Part of the complex F(0) domain.</text>
</comment>
<keyword evidence="5 14" id="KW-0812">Transmembrane</keyword>
<gene>
    <name evidence="16" type="primary">AT8</name>
</gene>
<evidence type="ECO:0000256" key="13">
    <source>
        <dbReference type="ARBA" id="ARBA00064647"/>
    </source>
</evidence>
<feature type="transmembrane region" description="Helical" evidence="15">
    <location>
        <begin position="6"/>
        <end position="23"/>
    </location>
</feature>
<keyword evidence="3 14" id="KW-0813">Transport</keyword>
<evidence type="ECO:0000256" key="15">
    <source>
        <dbReference type="SAM" id="Phobius"/>
    </source>
</evidence>
<keyword evidence="7 15" id="KW-1133">Transmembrane helix</keyword>
<dbReference type="PANTHER" id="PTHR39937">
    <property type="entry name" value="ATP SYNTHASE PROTEIN 8"/>
    <property type="match status" value="1"/>
</dbReference>
<evidence type="ECO:0000256" key="6">
    <source>
        <dbReference type="ARBA" id="ARBA00022781"/>
    </source>
</evidence>
<proteinExistence type="inferred from homology"/>
<geneLocation type="mitochondrion" evidence="16"/>
<comment type="similarity">
    <text evidence="2 14">Belongs to the ATPase protein 8 family.</text>
</comment>
<evidence type="ECO:0000256" key="10">
    <source>
        <dbReference type="ARBA" id="ARBA00023136"/>
    </source>
</evidence>
<dbReference type="InterPro" id="IPR050635">
    <property type="entry name" value="ATPase_protein_8"/>
</dbReference>
<evidence type="ECO:0000256" key="2">
    <source>
        <dbReference type="ARBA" id="ARBA00008892"/>
    </source>
</evidence>
<keyword evidence="10 15" id="KW-0472">Membrane</keyword>
<dbReference type="Pfam" id="PF00895">
    <property type="entry name" value="ATP-synt_8"/>
    <property type="match status" value="1"/>
</dbReference>
<dbReference type="AlphaFoldDB" id="A0A7R6SZH8"/>
<evidence type="ECO:0000313" key="16">
    <source>
        <dbReference type="EMBL" id="BBB33727.1"/>
    </source>
</evidence>
<evidence type="ECO:0000256" key="7">
    <source>
        <dbReference type="ARBA" id="ARBA00022989"/>
    </source>
</evidence>
<keyword evidence="8 14" id="KW-0406">Ion transport</keyword>
<evidence type="ECO:0000256" key="1">
    <source>
        <dbReference type="ARBA" id="ARBA00004304"/>
    </source>
</evidence>
<dbReference type="PANTHER" id="PTHR39937:SF1">
    <property type="entry name" value="ATP SYNTHASE PROTEIN 8"/>
    <property type="match status" value="1"/>
</dbReference>
<evidence type="ECO:0000256" key="8">
    <source>
        <dbReference type="ARBA" id="ARBA00023065"/>
    </source>
</evidence>
<reference evidence="16" key="1">
    <citation type="submission" date="2017-11" db="EMBL/GenBank/DDBJ databases">
        <title>Mitochondrial genome of Indonesian freshwater fish Pectenocypris sp.</title>
        <authorList>
            <person name="Atminarso D."/>
            <person name="Wibowo A."/>
            <person name="Kusuma W.E."/>
            <person name="Kumazawa Y."/>
            <person name="Prianto E."/>
            <person name="Anhelt H."/>
            <person name="Vasemagi A."/>
        </authorList>
    </citation>
    <scope>NUCLEOTIDE SEQUENCE</scope>
    <source>
        <tissue evidence="16">Muscle</tissue>
    </source>
</reference>
<accession>A0A7R6SZH8</accession>
<keyword evidence="4 14" id="KW-0138">CF(0)</keyword>